<organism evidence="1 2">
    <name type="scientific">Nepenthes gracilis</name>
    <name type="common">Slender pitcher plant</name>
    <dbReference type="NCBI Taxonomy" id="150966"/>
    <lineage>
        <taxon>Eukaryota</taxon>
        <taxon>Viridiplantae</taxon>
        <taxon>Streptophyta</taxon>
        <taxon>Embryophyta</taxon>
        <taxon>Tracheophyta</taxon>
        <taxon>Spermatophyta</taxon>
        <taxon>Magnoliopsida</taxon>
        <taxon>eudicotyledons</taxon>
        <taxon>Gunneridae</taxon>
        <taxon>Pentapetalae</taxon>
        <taxon>Caryophyllales</taxon>
        <taxon>Nepenthaceae</taxon>
        <taxon>Nepenthes</taxon>
    </lineage>
</organism>
<name>A0AAD3TB50_NEPGR</name>
<dbReference type="AlphaFoldDB" id="A0AAD3TB50"/>
<dbReference type="Proteomes" id="UP001279734">
    <property type="component" value="Unassembled WGS sequence"/>
</dbReference>
<reference evidence="1" key="1">
    <citation type="submission" date="2023-05" db="EMBL/GenBank/DDBJ databases">
        <title>Nepenthes gracilis genome sequencing.</title>
        <authorList>
            <person name="Fukushima K."/>
        </authorList>
    </citation>
    <scope>NUCLEOTIDE SEQUENCE</scope>
    <source>
        <strain evidence="1">SING2019-196</strain>
    </source>
</reference>
<proteinExistence type="predicted"/>
<evidence type="ECO:0000313" key="2">
    <source>
        <dbReference type="Proteomes" id="UP001279734"/>
    </source>
</evidence>
<comment type="caution">
    <text evidence="1">The sequence shown here is derived from an EMBL/GenBank/DDBJ whole genome shotgun (WGS) entry which is preliminary data.</text>
</comment>
<accession>A0AAD3TB50</accession>
<gene>
    <name evidence="1" type="ORF">Nepgr_027774</name>
</gene>
<protein>
    <submittedName>
        <fullName evidence="1">Uncharacterized protein</fullName>
    </submittedName>
</protein>
<evidence type="ECO:0000313" key="1">
    <source>
        <dbReference type="EMBL" id="GMH25931.1"/>
    </source>
</evidence>
<sequence length="123" mass="13576">MSTFIPLSANPKPALAPPFSSYECFPSLSTSFSSPPPPNSAPPPYLSFSSNILAQGYNDGSSCINKQNLLGASIYSQVYEKLIRKLPKLPMDYIEELEAMVSTVQAKLHMPKEVRLEKWSSFS</sequence>
<dbReference type="EMBL" id="BSYO01000030">
    <property type="protein sequence ID" value="GMH25931.1"/>
    <property type="molecule type" value="Genomic_DNA"/>
</dbReference>
<keyword evidence="2" id="KW-1185">Reference proteome</keyword>